<dbReference type="EMBL" id="REFJ01000004">
    <property type="protein sequence ID" value="RMA79513.1"/>
    <property type="molecule type" value="Genomic_DNA"/>
</dbReference>
<sequence>MTATISPNQAAQASIAEAVGAMKQRNPQEAERLCKDFLVLNPSSIPHVQVLGHALIQMNRLAEAKAQIEFGIKLAPDYAAFYEDLGSVAGIEGQYDEAVRLLQRAIQMDPKQPRFHKKLAQALVAAGRATEADEAFMGFLDRDNDAALVAMGAEHWRAERKKEAEEAFRNALRENPQNVNAMRFLAICYHEAGAKIIDAEALLRRAVEIAPDFHQAWHNLGSVLIDSQKWQEAVAAFKELVALKPEDDLAWAGLGNASSNLGDVHAAIAAFEQSLTLNPKSAGVHMSLAHMYKTVGRLEDALASYRESIRLKPDLGESYWSMANLKIFKFEDEEVVAMEAQLENAELSEQARVHFEFSLGKAYEDRKDYDNAWQHYSAGNQQNRGLVDYDPVEFELLQSRIQSVFSAEFVNKHLGLGHDAPDPIFIVGLPRSGSTLVEQILSSHSQVEGTSELPNAANIAYSTAKYRSDGLSFPETLGELTARDWAAYGKEYLQQVRHHRVEGTPLFIDKMPNNFSFVGWIKLILPNAKIINTRRFPLDSLLGAHKQLFAKGQNFTYDEFELAEYYQQYVKIMDHWHQVFPGEILDVHYEDTVTRLPWQVERVLEFCGLPFEEQCLRYYENKRAVKTASSEQVRQPIYTSALGLWQRYESHLELWKEELNEVIEACPAPVLDAAGWKVSAAS</sequence>
<dbReference type="SUPFAM" id="SSF48452">
    <property type="entry name" value="TPR-like"/>
    <property type="match status" value="2"/>
</dbReference>
<dbReference type="OrthoDB" id="9815894at2"/>
<dbReference type="SMART" id="SM00028">
    <property type="entry name" value="TPR"/>
    <property type="match status" value="9"/>
</dbReference>
<dbReference type="AlphaFoldDB" id="A0A3M0A3F7"/>
<gene>
    <name evidence="4" type="ORF">DFR27_1954</name>
</gene>
<dbReference type="InterPro" id="IPR011990">
    <property type="entry name" value="TPR-like_helical_dom_sf"/>
</dbReference>
<evidence type="ECO:0000256" key="1">
    <source>
        <dbReference type="ARBA" id="ARBA00022737"/>
    </source>
</evidence>
<feature type="repeat" description="TPR" evidence="3">
    <location>
        <begin position="79"/>
        <end position="112"/>
    </location>
</feature>
<reference evidence="4 5" key="1">
    <citation type="submission" date="2018-10" db="EMBL/GenBank/DDBJ databases">
        <title>Genomic Encyclopedia of Type Strains, Phase IV (KMG-IV): sequencing the most valuable type-strain genomes for metagenomic binning, comparative biology and taxonomic classification.</title>
        <authorList>
            <person name="Goeker M."/>
        </authorList>
    </citation>
    <scope>NUCLEOTIDE SEQUENCE [LARGE SCALE GENOMIC DNA]</scope>
    <source>
        <strain evidence="4 5">DSM 25080</strain>
    </source>
</reference>
<dbReference type="InterPro" id="IPR019734">
    <property type="entry name" value="TPR_rpt"/>
</dbReference>
<feature type="repeat" description="TPR" evidence="3">
    <location>
        <begin position="282"/>
        <end position="315"/>
    </location>
</feature>
<evidence type="ECO:0000256" key="3">
    <source>
        <dbReference type="PROSITE-ProRule" id="PRU00339"/>
    </source>
</evidence>
<dbReference type="Pfam" id="PF13181">
    <property type="entry name" value="TPR_8"/>
    <property type="match status" value="1"/>
</dbReference>
<feature type="repeat" description="TPR" evidence="3">
    <location>
        <begin position="248"/>
        <end position="281"/>
    </location>
</feature>
<dbReference type="Gene3D" id="1.25.40.10">
    <property type="entry name" value="Tetratricopeptide repeat domain"/>
    <property type="match status" value="2"/>
</dbReference>
<comment type="caution">
    <text evidence="4">The sequence shown here is derived from an EMBL/GenBank/DDBJ whole genome shotgun (WGS) entry which is preliminary data.</text>
</comment>
<accession>A0A3M0A3F7</accession>
<dbReference type="PROSITE" id="PS50005">
    <property type="entry name" value="TPR"/>
    <property type="match status" value="5"/>
</dbReference>
<dbReference type="SUPFAM" id="SSF52540">
    <property type="entry name" value="P-loop containing nucleoside triphosphate hydrolases"/>
    <property type="match status" value="1"/>
</dbReference>
<organism evidence="4 5">
    <name type="scientific">Umboniibacter marinipuniceus</name>
    <dbReference type="NCBI Taxonomy" id="569599"/>
    <lineage>
        <taxon>Bacteria</taxon>
        <taxon>Pseudomonadati</taxon>
        <taxon>Pseudomonadota</taxon>
        <taxon>Gammaproteobacteria</taxon>
        <taxon>Cellvibrionales</taxon>
        <taxon>Cellvibrionaceae</taxon>
        <taxon>Umboniibacter</taxon>
    </lineage>
</organism>
<dbReference type="Proteomes" id="UP000267187">
    <property type="component" value="Unassembled WGS sequence"/>
</dbReference>
<keyword evidence="5" id="KW-1185">Reference proteome</keyword>
<evidence type="ECO:0000313" key="5">
    <source>
        <dbReference type="Proteomes" id="UP000267187"/>
    </source>
</evidence>
<proteinExistence type="predicted"/>
<dbReference type="PANTHER" id="PTHR44943:SF4">
    <property type="entry name" value="TPR REPEAT-CONTAINING PROTEIN MJ0798"/>
    <property type="match status" value="1"/>
</dbReference>
<protein>
    <submittedName>
        <fullName evidence="4">Tetratricopeptide repeat protein</fullName>
    </submittedName>
</protein>
<evidence type="ECO:0000313" key="4">
    <source>
        <dbReference type="EMBL" id="RMA79513.1"/>
    </source>
</evidence>
<dbReference type="InterPro" id="IPR051685">
    <property type="entry name" value="Ycf3/AcsC/BcsC/TPR_MFPF"/>
</dbReference>
<dbReference type="PANTHER" id="PTHR44943">
    <property type="entry name" value="CELLULOSE SYNTHASE OPERON PROTEIN C"/>
    <property type="match status" value="1"/>
</dbReference>
<keyword evidence="1" id="KW-0677">Repeat</keyword>
<dbReference type="RefSeq" id="WP_121877266.1">
    <property type="nucleotide sequence ID" value="NZ_REFJ01000004.1"/>
</dbReference>
<feature type="repeat" description="TPR" evidence="3">
    <location>
        <begin position="214"/>
        <end position="247"/>
    </location>
</feature>
<dbReference type="Pfam" id="PF13432">
    <property type="entry name" value="TPR_16"/>
    <property type="match status" value="2"/>
</dbReference>
<evidence type="ECO:0000256" key="2">
    <source>
        <dbReference type="ARBA" id="ARBA00022803"/>
    </source>
</evidence>
<dbReference type="Pfam" id="PF13469">
    <property type="entry name" value="Sulfotransfer_3"/>
    <property type="match status" value="1"/>
</dbReference>
<feature type="repeat" description="TPR" evidence="3">
    <location>
        <begin position="145"/>
        <end position="178"/>
    </location>
</feature>
<name>A0A3M0A3F7_9GAMM</name>
<dbReference type="Pfam" id="PF14559">
    <property type="entry name" value="TPR_19"/>
    <property type="match status" value="1"/>
</dbReference>
<dbReference type="Gene3D" id="3.40.50.300">
    <property type="entry name" value="P-loop containing nucleotide triphosphate hydrolases"/>
    <property type="match status" value="1"/>
</dbReference>
<dbReference type="InterPro" id="IPR027417">
    <property type="entry name" value="P-loop_NTPase"/>
</dbReference>
<keyword evidence="2 3" id="KW-0802">TPR repeat</keyword>
<dbReference type="PROSITE" id="PS50293">
    <property type="entry name" value="TPR_REGION"/>
    <property type="match status" value="1"/>
</dbReference>